<protein>
    <submittedName>
        <fullName evidence="1">Uncharacterized protein</fullName>
    </submittedName>
</protein>
<accession>A0AAW3C7M9</accession>
<comment type="caution">
    <text evidence="1">The sequence shown here is derived from an EMBL/GenBank/DDBJ whole genome shotgun (WGS) entry which is preliminary data.</text>
</comment>
<evidence type="ECO:0000313" key="2">
    <source>
        <dbReference type="Proteomes" id="UP001501274"/>
    </source>
</evidence>
<name>A0AAW3C7M9_9TRYP</name>
<proteinExistence type="predicted"/>
<gene>
    <name evidence="1" type="ORF">Q4I28_000834</name>
</gene>
<dbReference type="Proteomes" id="UP001501274">
    <property type="component" value="Unassembled WGS sequence"/>
</dbReference>
<organism evidence="1 2">
    <name type="scientific">Leishmania naiffi</name>
    <dbReference type="NCBI Taxonomy" id="5678"/>
    <lineage>
        <taxon>Eukaryota</taxon>
        <taxon>Discoba</taxon>
        <taxon>Euglenozoa</taxon>
        <taxon>Kinetoplastea</taxon>
        <taxon>Metakinetoplastina</taxon>
        <taxon>Trypanosomatida</taxon>
        <taxon>Trypanosomatidae</taxon>
        <taxon>Leishmaniinae</taxon>
        <taxon>Leishmania</taxon>
        <taxon>Leishmania naiffi species complex</taxon>
    </lineage>
</organism>
<keyword evidence="2" id="KW-1185">Reference proteome</keyword>
<dbReference type="AlphaFoldDB" id="A0AAW3C7M9"/>
<evidence type="ECO:0000313" key="1">
    <source>
        <dbReference type="EMBL" id="KAL0530280.1"/>
    </source>
</evidence>
<reference evidence="1 2" key="1">
    <citation type="submission" date="2024-02" db="EMBL/GenBank/DDBJ databases">
        <title>FIRST GENOME SEQUENCES OF Leishmania (Viannia) shawi, Leishmania (Viannia) lindenbergi AND Leishmania (Viannia) utingensis.</title>
        <authorList>
            <person name="Resadore F."/>
            <person name="Custodio M.G.F."/>
            <person name="Boite M.C."/>
            <person name="Cupolillo E."/>
            <person name="Ferreira G.E.M."/>
        </authorList>
    </citation>
    <scope>NUCLEOTIDE SEQUENCE [LARGE SCALE GENOMIC DNA]</scope>
    <source>
        <strain evidence="1 2">MDAS/BR/1979/M5533</strain>
    </source>
</reference>
<dbReference type="EMBL" id="JBAMZN010000005">
    <property type="protein sequence ID" value="KAL0530280.1"/>
    <property type="molecule type" value="Genomic_DNA"/>
</dbReference>
<sequence length="164" mass="17145">MPTGFRVKLDDARNTTAPFPAHKADVEAITSAEADSVTGMPIGGSTTLILYAPDSSQLVYLSGYGIEHDGRLRFGAHCEETMPPPAPFSSQAGVNRGGGADLVNFTSSDVTDYLQHVAALQMLANTRLHTDPLPIDGNSGVFLVPSTHTLFSEKVTTSAGAIAG</sequence>